<keyword evidence="2" id="KW-1185">Reference proteome</keyword>
<proteinExistence type="predicted"/>
<sequence>MENSHDLDWKQIRYALQPKRILFIDQPSEWVEFLNSYEENRNEYHDFTSEQLCTRFLQRVLTKIYQYELNEQELCVLRLIDLHPNFGQTEIGYKKIEEQEKIDLRNNELNVRTSIMKDAGNDLNCQVVLTATDQPTKFQLSAENAAILSIFLSSDSDLANCERLTNIEILRRLHENRSIDMSLNDVIEKATSILELREAIVNLVRTSMMSLENF</sequence>
<organism evidence="1 2">
    <name type="scientific">Stomoxys calcitrans</name>
    <name type="common">Stable fly</name>
    <name type="synonym">Conops calcitrans</name>
    <dbReference type="NCBI Taxonomy" id="35570"/>
    <lineage>
        <taxon>Eukaryota</taxon>
        <taxon>Metazoa</taxon>
        <taxon>Ecdysozoa</taxon>
        <taxon>Arthropoda</taxon>
        <taxon>Hexapoda</taxon>
        <taxon>Insecta</taxon>
        <taxon>Pterygota</taxon>
        <taxon>Neoptera</taxon>
        <taxon>Endopterygota</taxon>
        <taxon>Diptera</taxon>
        <taxon>Brachycera</taxon>
        <taxon>Muscomorpha</taxon>
        <taxon>Muscoidea</taxon>
        <taxon>Muscidae</taxon>
        <taxon>Stomoxys</taxon>
    </lineage>
</organism>
<accession>A0A1I8P8A4</accession>
<evidence type="ECO:0000313" key="1">
    <source>
        <dbReference type="EnsemblMetazoa" id="SCAU005737-PA"/>
    </source>
</evidence>
<dbReference type="EnsemblMetazoa" id="SCAU005737-RA">
    <property type="protein sequence ID" value="SCAU005737-PA"/>
    <property type="gene ID" value="SCAU005737"/>
</dbReference>
<reference evidence="1" key="1">
    <citation type="submission" date="2020-05" db="UniProtKB">
        <authorList>
            <consortium name="EnsemblMetazoa"/>
        </authorList>
    </citation>
    <scope>IDENTIFICATION</scope>
    <source>
        <strain evidence="1">USDA</strain>
    </source>
</reference>
<dbReference type="VEuPathDB" id="VectorBase:SCAU005737"/>
<evidence type="ECO:0000313" key="2">
    <source>
        <dbReference type="Proteomes" id="UP000095300"/>
    </source>
</evidence>
<dbReference type="Proteomes" id="UP000095300">
    <property type="component" value="Unassembled WGS sequence"/>
</dbReference>
<dbReference type="OrthoDB" id="8003490at2759"/>
<dbReference type="AlphaFoldDB" id="A0A1I8P8A4"/>
<gene>
    <name evidence="1" type="primary">106087802</name>
</gene>
<dbReference type="KEGG" id="scac:106087802"/>
<protein>
    <submittedName>
        <fullName evidence="1">Uncharacterized protein</fullName>
    </submittedName>
</protein>
<name>A0A1I8P8A4_STOCA</name>